<feature type="domain" description="NAD(P)-binding" evidence="8">
    <location>
        <begin position="13"/>
        <end position="346"/>
    </location>
</feature>
<dbReference type="AlphaFoldDB" id="A0A1E7YII9"/>
<dbReference type="InterPro" id="IPR036291">
    <property type="entry name" value="NAD(P)-bd_dom_sf"/>
</dbReference>
<protein>
    <recommendedName>
        <fullName evidence="4 7">dTDP-glucose 4,6-dehydratase</fullName>
        <ecNumber evidence="4 7">4.2.1.46</ecNumber>
    </recommendedName>
</protein>
<dbReference type="PROSITE" id="PS00061">
    <property type="entry name" value="ADH_SHORT"/>
    <property type="match status" value="1"/>
</dbReference>
<comment type="cofactor">
    <cofactor evidence="2 7">
        <name>NAD(+)</name>
        <dbReference type="ChEBI" id="CHEBI:57540"/>
    </cofactor>
</comment>
<dbReference type="GO" id="GO:0008460">
    <property type="term" value="F:dTDP-glucose 4,6-dehydratase activity"/>
    <property type="evidence" value="ECO:0007669"/>
    <property type="project" value="UniProtKB-EC"/>
</dbReference>
<evidence type="ECO:0000256" key="7">
    <source>
        <dbReference type="RuleBase" id="RU004473"/>
    </source>
</evidence>
<sequence length="375" mass="42743">MTEPLSIADMRLLVTGGAGFIGANFCHYWKQRYPQSTLVVLDALTYAGNRASLKSLEGQEGFLFVAGDINDYALVERLLAEHRLNTIVHFAAESHVDRSIHDPDAFLRTNILGTHTLLQAARKQWLDGPEGRIPHRFHHISTDEVYGTLRPQDPAFREDTPYAPNSPYAASKAASDHLVRAYQHTYGLATTTSNCSNNYGPYHFPEKLIPLVILNILHGRPLPIYGDGQQIRDWLFVEDHCQGIARILEKGREGESYNIGGHNEWANLDIVRLICRLLDQAFAEDAELRQRYPQMPACHGQAAESLISYVKDRPGHDRRYAIDAHKISAELGYQPQHRFEEGIRKTIDWYLQRSDWWQPLLGEQYAAWLEKQYVG</sequence>
<evidence type="ECO:0000256" key="2">
    <source>
        <dbReference type="ARBA" id="ARBA00001911"/>
    </source>
</evidence>
<evidence type="ECO:0000259" key="8">
    <source>
        <dbReference type="Pfam" id="PF16363"/>
    </source>
</evidence>
<reference evidence="9 10" key="1">
    <citation type="submission" date="2016-06" db="EMBL/GenBank/DDBJ databases">
        <title>Gene turnover analysis identifies the evolutionary adaptation of the extremophile Acidithiobacillus caldus.</title>
        <authorList>
            <person name="Zhang X."/>
        </authorList>
    </citation>
    <scope>NUCLEOTIDE SEQUENCE [LARGE SCALE GENOMIC DNA]</scope>
    <source>
        <strain evidence="9 10">DX</strain>
    </source>
</reference>
<proteinExistence type="inferred from homology"/>
<dbReference type="GO" id="GO:0009225">
    <property type="term" value="P:nucleotide-sugar metabolic process"/>
    <property type="evidence" value="ECO:0007669"/>
    <property type="project" value="InterPro"/>
</dbReference>
<keyword evidence="5" id="KW-0520">NAD</keyword>
<evidence type="ECO:0000256" key="3">
    <source>
        <dbReference type="ARBA" id="ARBA00008178"/>
    </source>
</evidence>
<dbReference type="CDD" id="cd05246">
    <property type="entry name" value="dTDP_GD_SDR_e"/>
    <property type="match status" value="1"/>
</dbReference>
<comment type="similarity">
    <text evidence="3 7">Belongs to the NAD(P)-dependent epimerase/dehydratase family. dTDP-glucose dehydratase subfamily.</text>
</comment>
<dbReference type="Pfam" id="PF16363">
    <property type="entry name" value="GDP_Man_Dehyd"/>
    <property type="match status" value="1"/>
</dbReference>
<dbReference type="Gene3D" id="3.90.25.10">
    <property type="entry name" value="UDP-galactose 4-epimerase, domain 1"/>
    <property type="match status" value="1"/>
</dbReference>
<evidence type="ECO:0000256" key="4">
    <source>
        <dbReference type="ARBA" id="ARBA00011990"/>
    </source>
</evidence>
<comment type="catalytic activity">
    <reaction evidence="1 7">
        <text>dTDP-alpha-D-glucose = dTDP-4-dehydro-6-deoxy-alpha-D-glucose + H2O</text>
        <dbReference type="Rhea" id="RHEA:17221"/>
        <dbReference type="ChEBI" id="CHEBI:15377"/>
        <dbReference type="ChEBI" id="CHEBI:57477"/>
        <dbReference type="ChEBI" id="CHEBI:57649"/>
        <dbReference type="EC" id="4.2.1.46"/>
    </reaction>
</comment>
<gene>
    <name evidence="9" type="ORF">BAE27_15675</name>
</gene>
<accession>A0A1E7YII9</accession>
<evidence type="ECO:0000256" key="6">
    <source>
        <dbReference type="ARBA" id="ARBA00023239"/>
    </source>
</evidence>
<dbReference type="Gene3D" id="3.40.50.720">
    <property type="entry name" value="NAD(P)-binding Rossmann-like Domain"/>
    <property type="match status" value="1"/>
</dbReference>
<dbReference type="Proteomes" id="UP000175616">
    <property type="component" value="Unassembled WGS sequence"/>
</dbReference>
<dbReference type="NCBIfam" id="TIGR01181">
    <property type="entry name" value="dTDP_gluc_dehyt"/>
    <property type="match status" value="1"/>
</dbReference>
<evidence type="ECO:0000313" key="10">
    <source>
        <dbReference type="Proteomes" id="UP000175616"/>
    </source>
</evidence>
<dbReference type="InterPro" id="IPR016040">
    <property type="entry name" value="NAD(P)-bd_dom"/>
</dbReference>
<keyword evidence="6 7" id="KW-0456">Lyase</keyword>
<evidence type="ECO:0000256" key="5">
    <source>
        <dbReference type="ARBA" id="ARBA00023027"/>
    </source>
</evidence>
<dbReference type="SUPFAM" id="SSF51735">
    <property type="entry name" value="NAD(P)-binding Rossmann-fold domains"/>
    <property type="match status" value="1"/>
</dbReference>
<evidence type="ECO:0000313" key="9">
    <source>
        <dbReference type="EMBL" id="OFC28256.1"/>
    </source>
</evidence>
<dbReference type="EC" id="4.2.1.46" evidence="4 7"/>
<dbReference type="RefSeq" id="WP_070114689.1">
    <property type="nucleotide sequence ID" value="NZ_LZYE01000389.1"/>
</dbReference>
<name>A0A1E7YII9_9PROT</name>
<evidence type="ECO:0000256" key="1">
    <source>
        <dbReference type="ARBA" id="ARBA00001539"/>
    </source>
</evidence>
<dbReference type="InterPro" id="IPR005888">
    <property type="entry name" value="dTDP_Gluc_deHydtase"/>
</dbReference>
<organism evidence="9 10">
    <name type="scientific">Acidithiobacillus caldus</name>
    <dbReference type="NCBI Taxonomy" id="33059"/>
    <lineage>
        <taxon>Bacteria</taxon>
        <taxon>Pseudomonadati</taxon>
        <taxon>Pseudomonadota</taxon>
        <taxon>Acidithiobacillia</taxon>
        <taxon>Acidithiobacillales</taxon>
        <taxon>Acidithiobacillaceae</taxon>
        <taxon>Acidithiobacillus</taxon>
    </lineage>
</organism>
<dbReference type="InterPro" id="IPR020904">
    <property type="entry name" value="Sc_DH/Rdtase_CS"/>
</dbReference>
<dbReference type="PANTHER" id="PTHR43000">
    <property type="entry name" value="DTDP-D-GLUCOSE 4,6-DEHYDRATASE-RELATED"/>
    <property type="match status" value="1"/>
</dbReference>
<dbReference type="EMBL" id="LZYE01000389">
    <property type="protein sequence ID" value="OFC28256.1"/>
    <property type="molecule type" value="Genomic_DNA"/>
</dbReference>
<comment type="caution">
    <text evidence="9">The sequence shown here is derived from an EMBL/GenBank/DDBJ whole genome shotgun (WGS) entry which is preliminary data.</text>
</comment>